<dbReference type="EMBL" id="MUGW01000008">
    <property type="protein sequence ID" value="OXA94827.1"/>
    <property type="molecule type" value="Genomic_DNA"/>
</dbReference>
<dbReference type="PANTHER" id="PTHR11487:SF0">
    <property type="entry name" value="S-ACYL FATTY ACID SYNTHASE THIOESTERASE, MEDIUM CHAIN"/>
    <property type="match status" value="1"/>
</dbReference>
<protein>
    <recommendedName>
        <fullName evidence="2">Thioesterase domain-containing protein</fullName>
    </recommendedName>
</protein>
<evidence type="ECO:0000256" key="1">
    <source>
        <dbReference type="ARBA" id="ARBA00007169"/>
    </source>
</evidence>
<dbReference type="InterPro" id="IPR012223">
    <property type="entry name" value="TEII"/>
</dbReference>
<dbReference type="PANTHER" id="PTHR11487">
    <property type="entry name" value="THIOESTERASE"/>
    <property type="match status" value="1"/>
</dbReference>
<dbReference type="InterPro" id="IPR029058">
    <property type="entry name" value="AB_hydrolase_fold"/>
</dbReference>
<reference evidence="3 4" key="1">
    <citation type="submission" date="2016-11" db="EMBL/GenBank/DDBJ databases">
        <title>Whole genomes of Flavobacteriaceae.</title>
        <authorList>
            <person name="Stine C."/>
            <person name="Li C."/>
            <person name="Tadesse D."/>
        </authorList>
    </citation>
    <scope>NUCLEOTIDE SEQUENCE [LARGE SCALE GENOMIC DNA]</scope>
    <source>
        <strain evidence="3 4">DSM 18292</strain>
    </source>
</reference>
<evidence type="ECO:0000313" key="4">
    <source>
        <dbReference type="Proteomes" id="UP000198345"/>
    </source>
</evidence>
<dbReference type="Proteomes" id="UP000198345">
    <property type="component" value="Unassembled WGS sequence"/>
</dbReference>
<keyword evidence="4" id="KW-1185">Reference proteome</keyword>
<dbReference type="Pfam" id="PF00975">
    <property type="entry name" value="Thioesterase"/>
    <property type="match status" value="1"/>
</dbReference>
<evidence type="ECO:0000259" key="2">
    <source>
        <dbReference type="Pfam" id="PF00975"/>
    </source>
</evidence>
<dbReference type="GO" id="GO:0008610">
    <property type="term" value="P:lipid biosynthetic process"/>
    <property type="evidence" value="ECO:0007669"/>
    <property type="project" value="TreeGrafter"/>
</dbReference>
<dbReference type="Gene3D" id="3.40.50.1820">
    <property type="entry name" value="alpha/beta hydrolase"/>
    <property type="match status" value="1"/>
</dbReference>
<sequence>MSNNAILFCIPYAGGSSMSISNVTRFINIEGLEIHCLELPGRGLRSNEPFVSSVGEAISDLCKNVEARLKNRQQPVIFWGHSLGALLGLLISHQFQENNFNVAGLIVSGMKAPFFIEPTNTKSFKDQRTLLLSQILPIKNERNRTSLLFQRAQKKGLEIMEKDIAILEDSNTINWSDVILKQSLTVIIGEQDELFPTIDYYVDWQRHTSDKTEYYSTQGGHLFVIQHPEKSASILMRIISTILN</sequence>
<evidence type="ECO:0000313" key="3">
    <source>
        <dbReference type="EMBL" id="OXA94827.1"/>
    </source>
</evidence>
<feature type="domain" description="Thioesterase" evidence="2">
    <location>
        <begin position="6"/>
        <end position="235"/>
    </location>
</feature>
<dbReference type="AlphaFoldDB" id="A0A226HKL9"/>
<comment type="caution">
    <text evidence="3">The sequence shown here is derived from an EMBL/GenBank/DDBJ whole genome shotgun (WGS) entry which is preliminary data.</text>
</comment>
<proteinExistence type="inferred from homology"/>
<dbReference type="OrthoDB" id="2213423at2"/>
<accession>A0A226HKL9</accession>
<dbReference type="InterPro" id="IPR001031">
    <property type="entry name" value="Thioesterase"/>
</dbReference>
<dbReference type="RefSeq" id="WP_089048488.1">
    <property type="nucleotide sequence ID" value="NZ_FXTV01000002.1"/>
</dbReference>
<dbReference type="SUPFAM" id="SSF53474">
    <property type="entry name" value="alpha/beta-Hydrolases"/>
    <property type="match status" value="1"/>
</dbReference>
<gene>
    <name evidence="3" type="ORF">B0A66_03615</name>
</gene>
<comment type="similarity">
    <text evidence="1">Belongs to the thioesterase family.</text>
</comment>
<name>A0A226HKL9_9FLAO</name>
<organism evidence="3 4">
    <name type="scientific">Flavobacterium hercynium</name>
    <dbReference type="NCBI Taxonomy" id="387094"/>
    <lineage>
        <taxon>Bacteria</taxon>
        <taxon>Pseudomonadati</taxon>
        <taxon>Bacteroidota</taxon>
        <taxon>Flavobacteriia</taxon>
        <taxon>Flavobacteriales</taxon>
        <taxon>Flavobacteriaceae</taxon>
        <taxon>Flavobacterium</taxon>
    </lineage>
</organism>